<dbReference type="EMBL" id="REGN01009983">
    <property type="protein sequence ID" value="RMZ99953.1"/>
    <property type="molecule type" value="Genomic_DNA"/>
</dbReference>
<gene>
    <name evidence="1" type="ORF">BpHYR1_037216</name>
</gene>
<reference evidence="1 2" key="1">
    <citation type="journal article" date="2018" name="Sci. Rep.">
        <title>Genomic signatures of local adaptation to the degree of environmental predictability in rotifers.</title>
        <authorList>
            <person name="Franch-Gras L."/>
            <person name="Hahn C."/>
            <person name="Garcia-Roger E.M."/>
            <person name="Carmona M.J."/>
            <person name="Serra M."/>
            <person name="Gomez A."/>
        </authorList>
    </citation>
    <scope>NUCLEOTIDE SEQUENCE [LARGE SCALE GENOMIC DNA]</scope>
    <source>
        <strain evidence="1">HYR1</strain>
    </source>
</reference>
<dbReference type="Proteomes" id="UP000276133">
    <property type="component" value="Unassembled WGS sequence"/>
</dbReference>
<evidence type="ECO:0000313" key="2">
    <source>
        <dbReference type="Proteomes" id="UP000276133"/>
    </source>
</evidence>
<proteinExistence type="predicted"/>
<name>A0A3M7PLV7_BRAPC</name>
<evidence type="ECO:0008006" key="3">
    <source>
        <dbReference type="Google" id="ProtNLM"/>
    </source>
</evidence>
<keyword evidence="2" id="KW-1185">Reference proteome</keyword>
<feature type="non-terminal residue" evidence="1">
    <location>
        <position position="369"/>
    </location>
</feature>
<sequence length="369" mass="43105">MTEFLNLKSRITLLEDLEWIVKSKDRVIEDLSNKILKWRTRKLNQEKTNPTSTIMPFRLSDLFNSNGKSSNYDIAIIEKVARESKSKENKASNIIISGIAESKNENTSDIEEDDKLATIDLLKELGIAPSGNFVKKAYRISKTRKENKPALLKVELKDKEAANNIIMRAKKLKEIERYRGVYINRDLTKNEIEVERAGRKECLERNEKLEYGQGRHKYGIDYSKTQTGIEYFWGLRSEKAANTQLAKCQELNEQYQILQDFITLVLSTSFKSTKYSQKWFNNDIKKLTKRKYKLHLMMRSRNGCLALKDEYKSTCKELKILVKLTRMSFEKKIALECKNNPKVIYSYINNQRKSKDRIRSLANRNGDLI</sequence>
<evidence type="ECO:0000313" key="1">
    <source>
        <dbReference type="EMBL" id="RMZ99953.1"/>
    </source>
</evidence>
<organism evidence="1 2">
    <name type="scientific">Brachionus plicatilis</name>
    <name type="common">Marine rotifer</name>
    <name type="synonym">Brachionus muelleri</name>
    <dbReference type="NCBI Taxonomy" id="10195"/>
    <lineage>
        <taxon>Eukaryota</taxon>
        <taxon>Metazoa</taxon>
        <taxon>Spiralia</taxon>
        <taxon>Gnathifera</taxon>
        <taxon>Rotifera</taxon>
        <taxon>Eurotatoria</taxon>
        <taxon>Monogononta</taxon>
        <taxon>Pseudotrocha</taxon>
        <taxon>Ploima</taxon>
        <taxon>Brachionidae</taxon>
        <taxon>Brachionus</taxon>
    </lineage>
</organism>
<dbReference type="AlphaFoldDB" id="A0A3M7PLV7"/>
<comment type="caution">
    <text evidence="1">The sequence shown here is derived from an EMBL/GenBank/DDBJ whole genome shotgun (WGS) entry which is preliminary data.</text>
</comment>
<accession>A0A3M7PLV7</accession>
<protein>
    <recommendedName>
        <fullName evidence="3">RNA-directed DNA polymerase from mobile element jockey-like</fullName>
    </recommendedName>
</protein>